<feature type="non-terminal residue" evidence="1">
    <location>
        <position position="105"/>
    </location>
</feature>
<sequence length="105" mass="12106">MDPTDSEHVREFEQSLTRWTDSRFLSRDSLRTMAMFTMYLVNLAEADGWDLRGYSWKRSSYLGCLVVKSIVDGVPSVAFTNAKTPVAGMRIFLRKMEGGFLEWIK</sequence>
<reference evidence="1" key="1">
    <citation type="journal article" date="2014" name="Front. Microbiol.">
        <title>High frequency of phylogenetically diverse reductive dehalogenase-homologous genes in deep subseafloor sedimentary metagenomes.</title>
        <authorList>
            <person name="Kawai M."/>
            <person name="Futagami T."/>
            <person name="Toyoda A."/>
            <person name="Takaki Y."/>
            <person name="Nishi S."/>
            <person name="Hori S."/>
            <person name="Arai W."/>
            <person name="Tsubouchi T."/>
            <person name="Morono Y."/>
            <person name="Uchiyama I."/>
            <person name="Ito T."/>
            <person name="Fujiyama A."/>
            <person name="Inagaki F."/>
            <person name="Takami H."/>
        </authorList>
    </citation>
    <scope>NUCLEOTIDE SEQUENCE</scope>
    <source>
        <strain evidence="1">Expedition CK06-06</strain>
    </source>
</reference>
<gene>
    <name evidence="1" type="ORF">S03H2_21652</name>
</gene>
<comment type="caution">
    <text evidence="1">The sequence shown here is derived from an EMBL/GenBank/DDBJ whole genome shotgun (WGS) entry which is preliminary data.</text>
</comment>
<dbReference type="AlphaFoldDB" id="X1EEG6"/>
<organism evidence="1">
    <name type="scientific">marine sediment metagenome</name>
    <dbReference type="NCBI Taxonomy" id="412755"/>
    <lineage>
        <taxon>unclassified sequences</taxon>
        <taxon>metagenomes</taxon>
        <taxon>ecological metagenomes</taxon>
    </lineage>
</organism>
<evidence type="ECO:0000313" key="1">
    <source>
        <dbReference type="EMBL" id="GAH31686.1"/>
    </source>
</evidence>
<name>X1EEG6_9ZZZZ</name>
<proteinExistence type="predicted"/>
<protein>
    <submittedName>
        <fullName evidence="1">Uncharacterized protein</fullName>
    </submittedName>
</protein>
<accession>X1EEG6</accession>
<dbReference type="EMBL" id="BARU01011555">
    <property type="protein sequence ID" value="GAH31686.1"/>
    <property type="molecule type" value="Genomic_DNA"/>
</dbReference>